<evidence type="ECO:0000256" key="2">
    <source>
        <dbReference type="SAM" id="MobiDB-lite"/>
    </source>
</evidence>
<dbReference type="OrthoDB" id="2243597at2759"/>
<feature type="region of interest" description="Disordered" evidence="2">
    <location>
        <begin position="1"/>
        <end position="53"/>
    </location>
</feature>
<organism evidence="3">
    <name type="scientific">Mucor ambiguus</name>
    <dbReference type="NCBI Taxonomy" id="91626"/>
    <lineage>
        <taxon>Eukaryota</taxon>
        <taxon>Fungi</taxon>
        <taxon>Fungi incertae sedis</taxon>
        <taxon>Mucoromycota</taxon>
        <taxon>Mucoromycotina</taxon>
        <taxon>Mucoromycetes</taxon>
        <taxon>Mucorales</taxon>
        <taxon>Mucorineae</taxon>
        <taxon>Mucoraceae</taxon>
        <taxon>Mucor</taxon>
    </lineage>
</organism>
<gene>
    <name evidence="3" type="ORF">MAM1_0150c06622</name>
</gene>
<dbReference type="EMBL" id="DF836439">
    <property type="protein sequence ID" value="GAN07130.1"/>
    <property type="molecule type" value="Genomic_DNA"/>
</dbReference>
<proteinExistence type="predicted"/>
<reference evidence="3" key="1">
    <citation type="submission" date="2014-09" db="EMBL/GenBank/DDBJ databases">
        <title>Draft genome sequence of an oleaginous Mucoromycotina fungus Mucor ambiguus NBRC6742.</title>
        <authorList>
            <person name="Takeda I."/>
            <person name="Yamane N."/>
            <person name="Morita T."/>
            <person name="Tamano K."/>
            <person name="Machida M."/>
            <person name="Baker S."/>
            <person name="Koike H."/>
        </authorList>
    </citation>
    <scope>NUCLEOTIDE SEQUENCE</scope>
    <source>
        <strain evidence="3">NBRC 6742</strain>
    </source>
</reference>
<sequence>MNNVTAQASRTTRSNTKQQTTNSRPKVLTRSEEGRRVQSAGPPEVMPSSSAATTLATNETIRCISVLQKKVELLESANATNTSTIRGLERRTNQLQQTINQMEEDRKAKEGLKKNKSFGRNNAMSSTIRLAYDAYLEDDAVNEEATGWSFISSFMESSKNQEITAYIRERIIAEGGCVGAGPRLSRAEEDEILYRVRNFFNDQKAKDQQSRLPEEEKKKMLNIKKMNTRRDRKLKWRKAAYNACREQLDDGQFGTPEEQKAMLNTKYFSEDEDGEFDETRNRLLEFQVMTPSWRSTKLNKFYQQLDEIHESELRKHSNDCLHRNRVYTTMWKLTDLEVAALPHWCVEGREDYYD</sequence>
<name>A0A0C9LVP4_9FUNG</name>
<dbReference type="AlphaFoldDB" id="A0A0C9LVP4"/>
<keyword evidence="4" id="KW-1185">Reference proteome</keyword>
<evidence type="ECO:0000256" key="1">
    <source>
        <dbReference type="SAM" id="Coils"/>
    </source>
</evidence>
<feature type="coiled-coil region" evidence="1">
    <location>
        <begin position="85"/>
        <end position="115"/>
    </location>
</feature>
<evidence type="ECO:0000313" key="4">
    <source>
        <dbReference type="Proteomes" id="UP000053815"/>
    </source>
</evidence>
<keyword evidence="1" id="KW-0175">Coiled coil</keyword>
<accession>A0A0C9LVP4</accession>
<evidence type="ECO:0000313" key="3">
    <source>
        <dbReference type="EMBL" id="GAN07130.1"/>
    </source>
</evidence>
<feature type="compositionally biased region" description="Polar residues" evidence="2">
    <location>
        <begin position="1"/>
        <end position="24"/>
    </location>
</feature>
<protein>
    <submittedName>
        <fullName evidence="3">Uncharacterized protein</fullName>
    </submittedName>
</protein>
<dbReference type="Proteomes" id="UP000053815">
    <property type="component" value="Unassembled WGS sequence"/>
</dbReference>